<accession>A0A183HTR8</accession>
<dbReference type="WBParaSite" id="OFLC_0001088001-mRNA-1">
    <property type="protein sequence ID" value="OFLC_0001088001-mRNA-1"/>
    <property type="gene ID" value="OFLC_0001088001"/>
</dbReference>
<dbReference type="AlphaFoldDB" id="A0A183HTR8"/>
<protein>
    <submittedName>
        <fullName evidence="3">Transposase</fullName>
    </submittedName>
</protein>
<dbReference type="Proteomes" id="UP000267606">
    <property type="component" value="Unassembled WGS sequence"/>
</dbReference>
<proteinExistence type="predicted"/>
<evidence type="ECO:0000313" key="2">
    <source>
        <dbReference type="Proteomes" id="UP000267606"/>
    </source>
</evidence>
<keyword evidence="2" id="KW-1185">Reference proteome</keyword>
<reference evidence="3" key="1">
    <citation type="submission" date="2016-06" db="UniProtKB">
        <authorList>
            <consortium name="WormBaseParasite"/>
        </authorList>
    </citation>
    <scope>IDENTIFICATION</scope>
</reference>
<gene>
    <name evidence="1" type="ORF">OFLC_LOCUS10883</name>
</gene>
<evidence type="ECO:0000313" key="1">
    <source>
        <dbReference type="EMBL" id="VDO72114.1"/>
    </source>
</evidence>
<organism evidence="3">
    <name type="scientific">Onchocerca flexuosa</name>
    <dbReference type="NCBI Taxonomy" id="387005"/>
    <lineage>
        <taxon>Eukaryota</taxon>
        <taxon>Metazoa</taxon>
        <taxon>Ecdysozoa</taxon>
        <taxon>Nematoda</taxon>
        <taxon>Chromadorea</taxon>
        <taxon>Rhabditida</taxon>
        <taxon>Spirurina</taxon>
        <taxon>Spiruromorpha</taxon>
        <taxon>Filarioidea</taxon>
        <taxon>Onchocercidae</taxon>
        <taxon>Onchocerca</taxon>
    </lineage>
</organism>
<sequence>MNSHAVIGHGYDEMGRHRNAASYNWPEKKSLLCMKWLRKTGNTTRTTSTVTDFMRRISDSAVIMNYPAQTTRQEQRCS</sequence>
<dbReference type="EMBL" id="UZAJ01015033">
    <property type="protein sequence ID" value="VDO72114.1"/>
    <property type="molecule type" value="Genomic_DNA"/>
</dbReference>
<evidence type="ECO:0000313" key="3">
    <source>
        <dbReference type="WBParaSite" id="OFLC_0001088001-mRNA-1"/>
    </source>
</evidence>
<reference evidence="1 2" key="2">
    <citation type="submission" date="2018-11" db="EMBL/GenBank/DDBJ databases">
        <authorList>
            <consortium name="Pathogen Informatics"/>
        </authorList>
    </citation>
    <scope>NUCLEOTIDE SEQUENCE [LARGE SCALE GENOMIC DNA]</scope>
</reference>
<name>A0A183HTR8_9BILA</name>